<comment type="subcellular location">
    <subcellularLocation>
        <location evidence="1 10">Cytoplasm</location>
    </subcellularLocation>
</comment>
<evidence type="ECO:0000256" key="11">
    <source>
        <dbReference type="PROSITE-ProRule" id="PRU00552"/>
    </source>
</evidence>
<dbReference type="GO" id="GO:0070417">
    <property type="term" value="P:cellular response to cold"/>
    <property type="evidence" value="ECO:0007669"/>
    <property type="project" value="InterPro"/>
</dbReference>
<feature type="region of interest" description="Disordered" evidence="12">
    <location>
        <begin position="626"/>
        <end position="668"/>
    </location>
</feature>
<dbReference type="InterPro" id="IPR050547">
    <property type="entry name" value="DEAD_box_RNA_helicases"/>
</dbReference>
<dbReference type="SUPFAM" id="SSF52540">
    <property type="entry name" value="P-loop containing nucleoside triphosphate hydrolases"/>
    <property type="match status" value="1"/>
</dbReference>
<name>A0A2S6ZMA0_9XANT</name>
<dbReference type="PROSITE" id="PS51194">
    <property type="entry name" value="HELICASE_CTER"/>
    <property type="match status" value="1"/>
</dbReference>
<comment type="function">
    <text evidence="10">DEAD-box RNA helicase involved in various cellular processes at low temperature, including ribosome biogenesis, mRNA degradation and translation initiation.</text>
</comment>
<dbReference type="Proteomes" id="UP000239898">
    <property type="component" value="Unassembled WGS sequence"/>
</dbReference>
<keyword evidence="7 10" id="KW-0694">RNA-binding</keyword>
<feature type="short sequence motif" description="Q motif" evidence="11">
    <location>
        <begin position="9"/>
        <end position="37"/>
    </location>
</feature>
<evidence type="ECO:0000256" key="6">
    <source>
        <dbReference type="ARBA" id="ARBA00022840"/>
    </source>
</evidence>
<dbReference type="FunFam" id="3.30.70.330:FF:000068">
    <property type="entry name" value="ATP-dependent RNA helicase DeaD"/>
    <property type="match status" value="1"/>
</dbReference>
<dbReference type="Gene3D" id="3.40.50.300">
    <property type="entry name" value="P-loop containing nucleotide triphosphate hydrolases"/>
    <property type="match status" value="2"/>
</dbReference>
<accession>A0A2S6ZMA0</accession>
<dbReference type="SMART" id="SM00490">
    <property type="entry name" value="HELICc"/>
    <property type="match status" value="1"/>
</dbReference>
<dbReference type="CDD" id="cd00268">
    <property type="entry name" value="DEADc"/>
    <property type="match status" value="1"/>
</dbReference>
<evidence type="ECO:0000256" key="2">
    <source>
        <dbReference type="ARBA" id="ARBA00022490"/>
    </source>
</evidence>
<evidence type="ECO:0000313" key="17">
    <source>
        <dbReference type="Proteomes" id="UP000239898"/>
    </source>
</evidence>
<protein>
    <recommendedName>
        <fullName evidence="10">ATP-dependent RNA helicase DeaD</fullName>
        <ecNumber evidence="10">3.6.4.13</ecNumber>
    </recommendedName>
    <alternativeName>
        <fullName evidence="10">Cold-shock DEAD box protein A</fullName>
    </alternativeName>
</protein>
<feature type="compositionally biased region" description="Basic and acidic residues" evidence="12">
    <location>
        <begin position="652"/>
        <end position="661"/>
    </location>
</feature>
<dbReference type="FunFam" id="3.40.50.300:FF:000108">
    <property type="entry name" value="ATP-dependent RNA helicase RhlE"/>
    <property type="match status" value="1"/>
</dbReference>
<dbReference type="InterPro" id="IPR011545">
    <property type="entry name" value="DEAD/DEAH_box_helicase_dom"/>
</dbReference>
<comment type="similarity">
    <text evidence="10">Belongs to the DEAD box helicase family. DeaD/CsdA subfamily.</text>
</comment>
<dbReference type="PROSITE" id="PS00039">
    <property type="entry name" value="DEAD_ATP_HELICASE"/>
    <property type="match status" value="1"/>
</dbReference>
<dbReference type="InterPro" id="IPR001650">
    <property type="entry name" value="Helicase_C-like"/>
</dbReference>
<dbReference type="GO" id="GO:0033592">
    <property type="term" value="F:RNA strand annealing activity"/>
    <property type="evidence" value="ECO:0007669"/>
    <property type="project" value="TreeGrafter"/>
</dbReference>
<dbReference type="RefSeq" id="WP_128418608.1">
    <property type="nucleotide sequence ID" value="NZ_CP049017.1"/>
</dbReference>
<keyword evidence="2 10" id="KW-0963">Cytoplasm</keyword>
<proteinExistence type="inferred from homology"/>
<dbReference type="InterPro" id="IPR014001">
    <property type="entry name" value="Helicase_ATP-bd"/>
</dbReference>
<feature type="domain" description="Helicase C-terminal" evidence="14">
    <location>
        <begin position="235"/>
        <end position="382"/>
    </location>
</feature>
<dbReference type="InterPro" id="IPR014014">
    <property type="entry name" value="RNA_helicase_DEAD_Q_motif"/>
</dbReference>
<keyword evidence="3 10" id="KW-0547">Nucleotide-binding</keyword>
<sequence length="668" mass="73003">MSQDTPAPLPFADLGLSPAVMKAVSDVGYESPSPIQAATIPALLTGRDLLGQAQTGTGKTAAFALPILSRLDFNQRKPQALVLAPTRELAIQVAEAFHRYAASIPGFQVLPVYGGQPYVQQLSALKRGVHVVVGTPGRVIDHLERGTLDLSELKTLVLDEADEMLRMGFIDDVEAVLKKLPASRQVALFSATMPSAIKRIAQTYLHDPAEVIIASKTTTSANIRQRYWAVSGLHKLDALTRILEVEPFDAMIVFARTKAGTDELAQKLQARGLAAAAINGDIQQAQRERVIQQLKDGKLDILVATDVAARGLDVERISHVLNYDIPYDTESYVHRIGRTGRAGRSGEAILFVSPREKGMLRAIERATRQPIEEMQLPSVDAVNDQRVTRFMEKIGETIASGGIDTYRELLQRFETEKNVPMVEVAAALARLLQGDTPLLLAPERPRPPQGERRFERPGVERRERADRGERPERARFEPKSERGARPPHRDEGERGPRPPRPAPAGHGPDFDYQRDVGSFEAPRRDKAAKAPRAAPEVGMETYRIEVGHQHGVKPANIVGAIANEAGLESKYIGRIDIHDDHSVLDLPADMPRELLTHLKKVWVSGQQLQMRKLDCAAAGGAPFKPKFARAGGKPGGRPNAAGPRPAGAASRLADKAGERPPRKGPPKR</sequence>
<comment type="catalytic activity">
    <reaction evidence="9 10">
        <text>ATP + H2O = ADP + phosphate + H(+)</text>
        <dbReference type="Rhea" id="RHEA:13065"/>
        <dbReference type="ChEBI" id="CHEBI:15377"/>
        <dbReference type="ChEBI" id="CHEBI:15378"/>
        <dbReference type="ChEBI" id="CHEBI:30616"/>
        <dbReference type="ChEBI" id="CHEBI:43474"/>
        <dbReference type="ChEBI" id="CHEBI:456216"/>
        <dbReference type="EC" id="3.6.4.13"/>
    </reaction>
</comment>
<dbReference type="InterPro" id="IPR012677">
    <property type="entry name" value="Nucleotide-bd_a/b_plait_sf"/>
</dbReference>
<evidence type="ECO:0000259" key="13">
    <source>
        <dbReference type="PROSITE" id="PS51192"/>
    </source>
</evidence>
<evidence type="ECO:0000256" key="4">
    <source>
        <dbReference type="ARBA" id="ARBA00022801"/>
    </source>
</evidence>
<dbReference type="CDD" id="cd12499">
    <property type="entry name" value="RRM_EcCsdA_like"/>
    <property type="match status" value="1"/>
</dbReference>
<dbReference type="AlphaFoldDB" id="A0A2S6ZMA0"/>
<dbReference type="InterPro" id="IPR034415">
    <property type="entry name" value="CsdA_RRM"/>
</dbReference>
<dbReference type="Pfam" id="PF25399">
    <property type="entry name" value="DeaD_dimer"/>
    <property type="match status" value="1"/>
</dbReference>
<keyword evidence="8 10" id="KW-0346">Stress response</keyword>
<dbReference type="GO" id="GO:0003724">
    <property type="term" value="F:RNA helicase activity"/>
    <property type="evidence" value="ECO:0007669"/>
    <property type="project" value="UniProtKB-UniRule"/>
</dbReference>
<dbReference type="PROSITE" id="PS51192">
    <property type="entry name" value="HELICASE_ATP_BIND_1"/>
    <property type="match status" value="1"/>
</dbReference>
<evidence type="ECO:0000259" key="14">
    <source>
        <dbReference type="PROSITE" id="PS51194"/>
    </source>
</evidence>
<reference evidence="16 17" key="1">
    <citation type="submission" date="2016-08" db="EMBL/GenBank/DDBJ databases">
        <title>Evolution of the type three secretion system and type three effector repertoires in Xanthomonas.</title>
        <authorList>
            <person name="Merda D."/>
            <person name="Briand M."/>
            <person name="Bosis E."/>
            <person name="Rousseau C."/>
            <person name="Portier P."/>
            <person name="Jacques M.-A."/>
            <person name="Fischer-Le Saux M."/>
        </authorList>
    </citation>
    <scope>NUCLEOTIDE SEQUENCE [LARGE SCALE GENOMIC DNA]</scope>
    <source>
        <strain evidence="16 17">CFBP 4691</strain>
    </source>
</reference>
<evidence type="ECO:0000256" key="10">
    <source>
        <dbReference type="HAMAP-Rule" id="MF_00964"/>
    </source>
</evidence>
<evidence type="ECO:0000256" key="1">
    <source>
        <dbReference type="ARBA" id="ARBA00004496"/>
    </source>
</evidence>
<dbReference type="GO" id="GO:0005524">
    <property type="term" value="F:ATP binding"/>
    <property type="evidence" value="ECO:0007669"/>
    <property type="project" value="UniProtKB-UniRule"/>
</dbReference>
<dbReference type="PANTHER" id="PTHR47963">
    <property type="entry name" value="DEAD-BOX ATP-DEPENDENT RNA HELICASE 47, MITOCHONDRIAL"/>
    <property type="match status" value="1"/>
</dbReference>
<dbReference type="Pfam" id="PF00271">
    <property type="entry name" value="Helicase_C"/>
    <property type="match status" value="1"/>
</dbReference>
<feature type="compositionally biased region" description="Low complexity" evidence="12">
    <location>
        <begin position="626"/>
        <end position="649"/>
    </location>
</feature>
<organism evidence="16 17">
    <name type="scientific">Xanthomonas theicola</name>
    <dbReference type="NCBI Taxonomy" id="56464"/>
    <lineage>
        <taxon>Bacteria</taxon>
        <taxon>Pseudomonadati</taxon>
        <taxon>Pseudomonadota</taxon>
        <taxon>Gammaproteobacteria</taxon>
        <taxon>Lysobacterales</taxon>
        <taxon>Lysobacteraceae</taxon>
        <taxon>Xanthomonas</taxon>
    </lineage>
</organism>
<dbReference type="SMART" id="SM00487">
    <property type="entry name" value="DEXDc"/>
    <property type="match status" value="1"/>
</dbReference>
<evidence type="ECO:0000256" key="7">
    <source>
        <dbReference type="ARBA" id="ARBA00022884"/>
    </source>
</evidence>
<feature type="compositionally biased region" description="Basic and acidic residues" evidence="12">
    <location>
        <begin position="443"/>
        <end position="496"/>
    </location>
</feature>
<dbReference type="InterPro" id="IPR044742">
    <property type="entry name" value="DEAD/DEAH_RhlB"/>
</dbReference>
<comment type="caution">
    <text evidence="16">The sequence shown here is derived from an EMBL/GenBank/DDBJ whole genome shotgun (WGS) entry which is preliminary data.</text>
</comment>
<dbReference type="PANTHER" id="PTHR47963:SF8">
    <property type="entry name" value="ATP-DEPENDENT RNA HELICASE DEAD"/>
    <property type="match status" value="1"/>
</dbReference>
<dbReference type="CDD" id="cd18787">
    <property type="entry name" value="SF2_C_DEAD"/>
    <property type="match status" value="1"/>
</dbReference>
<dbReference type="HAMAP" id="MF_00964">
    <property type="entry name" value="DEAD_helicase_DeaD"/>
    <property type="match status" value="1"/>
</dbReference>
<dbReference type="Gene3D" id="3.30.70.330">
    <property type="match status" value="1"/>
</dbReference>
<dbReference type="Pfam" id="PF00270">
    <property type="entry name" value="DEAD"/>
    <property type="match status" value="1"/>
</dbReference>
<keyword evidence="6 10" id="KW-0067">ATP-binding</keyword>
<feature type="domain" description="DEAD-box RNA helicase Q" evidence="15">
    <location>
        <begin position="9"/>
        <end position="37"/>
    </location>
</feature>
<dbReference type="GO" id="GO:0000027">
    <property type="term" value="P:ribosomal large subunit assembly"/>
    <property type="evidence" value="ECO:0007669"/>
    <property type="project" value="UniProtKB-UniRule"/>
</dbReference>
<feature type="domain" description="Helicase ATP-binding" evidence="13">
    <location>
        <begin position="40"/>
        <end position="211"/>
    </location>
</feature>
<dbReference type="InterPro" id="IPR057325">
    <property type="entry name" value="DeaD_dimer"/>
</dbReference>
<evidence type="ECO:0000256" key="5">
    <source>
        <dbReference type="ARBA" id="ARBA00022806"/>
    </source>
</evidence>
<dbReference type="InterPro" id="IPR027417">
    <property type="entry name" value="P-loop_NTPase"/>
</dbReference>
<evidence type="ECO:0000256" key="9">
    <source>
        <dbReference type="ARBA" id="ARBA00047984"/>
    </source>
</evidence>
<dbReference type="GO" id="GO:0016887">
    <property type="term" value="F:ATP hydrolysis activity"/>
    <property type="evidence" value="ECO:0007669"/>
    <property type="project" value="RHEA"/>
</dbReference>
<evidence type="ECO:0000313" key="16">
    <source>
        <dbReference type="EMBL" id="PPT93391.1"/>
    </source>
</evidence>
<gene>
    <name evidence="10" type="primary">deaD</name>
    <name evidence="10" type="synonym">csdA</name>
    <name evidence="16" type="ORF">XthCFBP4691_00560</name>
</gene>
<keyword evidence="4 10" id="KW-0378">Hydrolase</keyword>
<keyword evidence="5 10" id="KW-0347">Helicase</keyword>
<dbReference type="OrthoDB" id="9805696at2"/>
<dbReference type="EC" id="3.6.4.13" evidence="10"/>
<dbReference type="Pfam" id="PF03880">
    <property type="entry name" value="DbpA"/>
    <property type="match status" value="1"/>
</dbReference>
<evidence type="ECO:0000259" key="15">
    <source>
        <dbReference type="PROSITE" id="PS51195"/>
    </source>
</evidence>
<dbReference type="InterPro" id="IPR000629">
    <property type="entry name" value="RNA-helicase_DEAD-box_CS"/>
</dbReference>
<evidence type="ECO:0000256" key="12">
    <source>
        <dbReference type="SAM" id="MobiDB-lite"/>
    </source>
</evidence>
<dbReference type="EMBL" id="MIGX01000001">
    <property type="protein sequence ID" value="PPT93391.1"/>
    <property type="molecule type" value="Genomic_DNA"/>
</dbReference>
<dbReference type="GO" id="GO:0005840">
    <property type="term" value="C:ribosome"/>
    <property type="evidence" value="ECO:0007669"/>
    <property type="project" value="TreeGrafter"/>
</dbReference>
<dbReference type="InterPro" id="IPR005580">
    <property type="entry name" value="DbpA/CsdA_RNA-bd_dom"/>
</dbReference>
<dbReference type="PROSITE" id="PS51195">
    <property type="entry name" value="Q_MOTIF"/>
    <property type="match status" value="1"/>
</dbReference>
<evidence type="ECO:0000256" key="3">
    <source>
        <dbReference type="ARBA" id="ARBA00022741"/>
    </source>
</evidence>
<dbReference type="InterPro" id="IPR028618">
    <property type="entry name" value="DEAD_helicase_DeaD"/>
</dbReference>
<feature type="region of interest" description="Disordered" evidence="12">
    <location>
        <begin position="438"/>
        <end position="515"/>
    </location>
</feature>
<keyword evidence="17" id="KW-1185">Reference proteome</keyword>
<dbReference type="GO" id="GO:0005829">
    <property type="term" value="C:cytosol"/>
    <property type="evidence" value="ECO:0007669"/>
    <property type="project" value="TreeGrafter"/>
</dbReference>
<dbReference type="GO" id="GO:0006401">
    <property type="term" value="P:RNA catabolic process"/>
    <property type="evidence" value="ECO:0007669"/>
    <property type="project" value="UniProtKB-UniRule"/>
</dbReference>
<evidence type="ECO:0000256" key="8">
    <source>
        <dbReference type="ARBA" id="ARBA00023016"/>
    </source>
</evidence>